<organism evidence="1 2">
    <name type="scientific">Trema orientale</name>
    <name type="common">Charcoal tree</name>
    <name type="synonym">Celtis orientalis</name>
    <dbReference type="NCBI Taxonomy" id="63057"/>
    <lineage>
        <taxon>Eukaryota</taxon>
        <taxon>Viridiplantae</taxon>
        <taxon>Streptophyta</taxon>
        <taxon>Embryophyta</taxon>
        <taxon>Tracheophyta</taxon>
        <taxon>Spermatophyta</taxon>
        <taxon>Magnoliopsida</taxon>
        <taxon>eudicotyledons</taxon>
        <taxon>Gunneridae</taxon>
        <taxon>Pentapetalae</taxon>
        <taxon>rosids</taxon>
        <taxon>fabids</taxon>
        <taxon>Rosales</taxon>
        <taxon>Cannabaceae</taxon>
        <taxon>Trema</taxon>
    </lineage>
</organism>
<sequence length="79" mass="9263">MERREYSIQSFGVRQSKRGVPILFGLDFKVAELIVMEKLKIGEGVLHLVNRDKLERRFGVREGVVMIRERRAMVGCSWR</sequence>
<accession>A0A2P5EKL1</accession>
<dbReference type="Proteomes" id="UP000237000">
    <property type="component" value="Unassembled WGS sequence"/>
</dbReference>
<dbReference type="EMBL" id="JXTC01000137">
    <property type="protein sequence ID" value="PON86096.1"/>
    <property type="molecule type" value="Genomic_DNA"/>
</dbReference>
<dbReference type="AlphaFoldDB" id="A0A2P5EKL1"/>
<protein>
    <submittedName>
        <fullName evidence="1">Uncharacterized protein</fullName>
    </submittedName>
</protein>
<gene>
    <name evidence="1" type="ORF">TorRG33x02_181460</name>
</gene>
<reference evidence="2" key="1">
    <citation type="submission" date="2016-06" db="EMBL/GenBank/DDBJ databases">
        <title>Parallel loss of symbiosis genes in relatives of nitrogen-fixing non-legume Parasponia.</title>
        <authorList>
            <person name="Van Velzen R."/>
            <person name="Holmer R."/>
            <person name="Bu F."/>
            <person name="Rutten L."/>
            <person name="Van Zeijl A."/>
            <person name="Liu W."/>
            <person name="Santuari L."/>
            <person name="Cao Q."/>
            <person name="Sharma T."/>
            <person name="Shen D."/>
            <person name="Roswanjaya Y."/>
            <person name="Wardhani T."/>
            <person name="Kalhor M.S."/>
            <person name="Jansen J."/>
            <person name="Van den Hoogen J."/>
            <person name="Gungor B."/>
            <person name="Hartog M."/>
            <person name="Hontelez J."/>
            <person name="Verver J."/>
            <person name="Yang W.-C."/>
            <person name="Schijlen E."/>
            <person name="Repin R."/>
            <person name="Schilthuizen M."/>
            <person name="Schranz E."/>
            <person name="Heidstra R."/>
            <person name="Miyata K."/>
            <person name="Fedorova E."/>
            <person name="Kohlen W."/>
            <person name="Bisseling T."/>
            <person name="Smit S."/>
            <person name="Geurts R."/>
        </authorList>
    </citation>
    <scope>NUCLEOTIDE SEQUENCE [LARGE SCALE GENOMIC DNA]</scope>
    <source>
        <strain evidence="2">cv. RG33-2</strain>
    </source>
</reference>
<comment type="caution">
    <text evidence="1">The sequence shown here is derived from an EMBL/GenBank/DDBJ whole genome shotgun (WGS) entry which is preliminary data.</text>
</comment>
<keyword evidence="2" id="KW-1185">Reference proteome</keyword>
<dbReference type="OrthoDB" id="10522426at2759"/>
<proteinExistence type="predicted"/>
<evidence type="ECO:0000313" key="1">
    <source>
        <dbReference type="EMBL" id="PON86096.1"/>
    </source>
</evidence>
<evidence type="ECO:0000313" key="2">
    <source>
        <dbReference type="Proteomes" id="UP000237000"/>
    </source>
</evidence>
<dbReference type="InParanoid" id="A0A2P5EKL1"/>
<name>A0A2P5EKL1_TREOI</name>